<dbReference type="InterPro" id="IPR050360">
    <property type="entry name" value="MFS_Sugar_Transporters"/>
</dbReference>
<organism evidence="11 12">
    <name type="scientific">Penicillium cinerascens</name>
    <dbReference type="NCBI Taxonomy" id="70096"/>
    <lineage>
        <taxon>Eukaryota</taxon>
        <taxon>Fungi</taxon>
        <taxon>Dikarya</taxon>
        <taxon>Ascomycota</taxon>
        <taxon>Pezizomycotina</taxon>
        <taxon>Eurotiomycetes</taxon>
        <taxon>Eurotiomycetidae</taxon>
        <taxon>Eurotiales</taxon>
        <taxon>Aspergillaceae</taxon>
        <taxon>Penicillium</taxon>
    </lineage>
</organism>
<evidence type="ECO:0000259" key="10">
    <source>
        <dbReference type="PROSITE" id="PS50850"/>
    </source>
</evidence>
<proteinExistence type="inferred from homology"/>
<evidence type="ECO:0000256" key="6">
    <source>
        <dbReference type="ARBA" id="ARBA00023136"/>
    </source>
</evidence>
<feature type="compositionally biased region" description="Polar residues" evidence="8">
    <location>
        <begin position="13"/>
        <end position="26"/>
    </location>
</feature>
<feature type="transmembrane region" description="Helical" evidence="9">
    <location>
        <begin position="343"/>
        <end position="364"/>
    </location>
</feature>
<feature type="domain" description="Major facilitator superfamily (MFS) profile" evidence="10">
    <location>
        <begin position="51"/>
        <end position="498"/>
    </location>
</feature>
<dbReference type="Pfam" id="PF00083">
    <property type="entry name" value="Sugar_tr"/>
    <property type="match status" value="1"/>
</dbReference>
<dbReference type="InterPro" id="IPR020846">
    <property type="entry name" value="MFS_dom"/>
</dbReference>
<feature type="transmembrane region" description="Helical" evidence="9">
    <location>
        <begin position="127"/>
        <end position="144"/>
    </location>
</feature>
<accession>A0A9W9MNH5</accession>
<feature type="transmembrane region" description="Helical" evidence="9">
    <location>
        <begin position="156"/>
        <end position="175"/>
    </location>
</feature>
<sequence length="566" mass="62727">MFKKVFQKKPQDVYTTSEAPRESVSTTDREKGHGDFVDTPIPLFTIRSFIMGIFVSMGGFLFGYDTGQISGFLDMKNFIRRYGEPSSDGTYQFSNVRSGLIVGLLSIGTLIGALVAAPIADRVGRKWSISGWCVILCAGVTVQISSPVPKWYQVALGRWTAGLGVGALSLLVPMYQAESGPRHIRGSLISTYQLFITLGILVANCINFGTEARTDTGSWRIPMGITYLWAIILGVGMVFFPESPRYDYRHNKVDAAVTNLAKIYGVPRNHRALKIEFEEIKEKYEEEVRNGKVGWVKFFKAPTMWKRVLVGVSLQALQQLTGANYFFYYGTVVFKGAGIQNSYVTQMILGGVNFGTTFLGLYLIEHYGRRRSLIAGALWMFVCFIVFASVGHFSLNRDHPEQTKSAGVAMVVFACLFILGFASTWGPMVWTIIAELFPSQYRARGMSLATASNWLWNFLLAFFTPFIVSAIDFQFGYVFAGCLFLAAGLVYFTVIEGQGRTLEEIDTMYLLKVKPWKSSKFQFPADPNVIRGSFDKGQAQGSSAHVADMATGAGENVPTIPDSNAE</sequence>
<dbReference type="InterPro" id="IPR005828">
    <property type="entry name" value="MFS_sugar_transport-like"/>
</dbReference>
<dbReference type="Gene3D" id="1.20.1250.20">
    <property type="entry name" value="MFS general substrate transporter like domains"/>
    <property type="match status" value="1"/>
</dbReference>
<dbReference type="InterPro" id="IPR005829">
    <property type="entry name" value="Sugar_transporter_CS"/>
</dbReference>
<dbReference type="PANTHER" id="PTHR48022">
    <property type="entry name" value="PLASTIDIC GLUCOSE TRANSPORTER 4"/>
    <property type="match status" value="1"/>
</dbReference>
<gene>
    <name evidence="11" type="ORF">N7498_005505</name>
</gene>
<dbReference type="InterPro" id="IPR036259">
    <property type="entry name" value="MFS_trans_sf"/>
</dbReference>
<dbReference type="EMBL" id="JAPQKR010000012">
    <property type="protein sequence ID" value="KAJ5204626.1"/>
    <property type="molecule type" value="Genomic_DNA"/>
</dbReference>
<dbReference type="PRINTS" id="PR00171">
    <property type="entry name" value="SUGRTRNSPORT"/>
</dbReference>
<dbReference type="GeneID" id="83179868"/>
<evidence type="ECO:0000256" key="7">
    <source>
        <dbReference type="RuleBase" id="RU003346"/>
    </source>
</evidence>
<feature type="transmembrane region" description="Helical" evidence="9">
    <location>
        <begin position="407"/>
        <end position="433"/>
    </location>
</feature>
<reference evidence="11" key="1">
    <citation type="submission" date="2022-12" db="EMBL/GenBank/DDBJ databases">
        <authorList>
            <person name="Petersen C."/>
        </authorList>
    </citation>
    <scope>NUCLEOTIDE SEQUENCE</scope>
    <source>
        <strain evidence="11">IBT 15544</strain>
    </source>
</reference>
<feature type="transmembrane region" description="Helical" evidence="9">
    <location>
        <begin position="308"/>
        <end position="331"/>
    </location>
</feature>
<evidence type="ECO:0000256" key="3">
    <source>
        <dbReference type="ARBA" id="ARBA00022448"/>
    </source>
</evidence>
<evidence type="ECO:0000256" key="5">
    <source>
        <dbReference type="ARBA" id="ARBA00022989"/>
    </source>
</evidence>
<dbReference type="PROSITE" id="PS00216">
    <property type="entry name" value="SUGAR_TRANSPORT_1"/>
    <property type="match status" value="2"/>
</dbReference>
<feature type="transmembrane region" description="Helical" evidence="9">
    <location>
        <begin position="100"/>
        <end position="120"/>
    </location>
</feature>
<comment type="similarity">
    <text evidence="2 7">Belongs to the major facilitator superfamily. Sugar transporter (TC 2.A.1.1) family.</text>
</comment>
<keyword evidence="12" id="KW-1185">Reference proteome</keyword>
<dbReference type="GO" id="GO:0016020">
    <property type="term" value="C:membrane"/>
    <property type="evidence" value="ECO:0007669"/>
    <property type="project" value="UniProtKB-SubCell"/>
</dbReference>
<keyword evidence="5 9" id="KW-1133">Transmembrane helix</keyword>
<evidence type="ECO:0000256" key="4">
    <source>
        <dbReference type="ARBA" id="ARBA00022692"/>
    </source>
</evidence>
<dbReference type="NCBIfam" id="TIGR00879">
    <property type="entry name" value="SP"/>
    <property type="match status" value="1"/>
</dbReference>
<feature type="transmembrane region" description="Helical" evidence="9">
    <location>
        <begin position="477"/>
        <end position="495"/>
    </location>
</feature>
<dbReference type="InterPro" id="IPR003663">
    <property type="entry name" value="Sugar/inositol_transpt"/>
</dbReference>
<evidence type="ECO:0000256" key="8">
    <source>
        <dbReference type="SAM" id="MobiDB-lite"/>
    </source>
</evidence>
<feature type="transmembrane region" description="Helical" evidence="9">
    <location>
        <begin position="44"/>
        <end position="64"/>
    </location>
</feature>
<keyword evidence="4 9" id="KW-0812">Transmembrane</keyword>
<dbReference type="FunFam" id="1.20.1250.20:FF:000044">
    <property type="entry name" value="Hexose transporter Hxt3p"/>
    <property type="match status" value="1"/>
</dbReference>
<comment type="caution">
    <text evidence="11">The sequence shown here is derived from an EMBL/GenBank/DDBJ whole genome shotgun (WGS) entry which is preliminary data.</text>
</comment>
<keyword evidence="6 9" id="KW-0472">Membrane</keyword>
<dbReference type="SUPFAM" id="SSF103473">
    <property type="entry name" value="MFS general substrate transporter"/>
    <property type="match status" value="1"/>
</dbReference>
<feature type="transmembrane region" description="Helical" evidence="9">
    <location>
        <begin position="376"/>
        <end position="395"/>
    </location>
</feature>
<protein>
    <recommendedName>
        <fullName evidence="10">Major facilitator superfamily (MFS) profile domain-containing protein</fullName>
    </recommendedName>
</protein>
<dbReference type="GO" id="GO:0005351">
    <property type="term" value="F:carbohydrate:proton symporter activity"/>
    <property type="evidence" value="ECO:0007669"/>
    <property type="project" value="TreeGrafter"/>
</dbReference>
<name>A0A9W9MNH5_9EURO</name>
<feature type="transmembrane region" description="Helical" evidence="9">
    <location>
        <begin position="187"/>
        <end position="209"/>
    </location>
</feature>
<feature type="transmembrane region" description="Helical" evidence="9">
    <location>
        <begin position="221"/>
        <end position="240"/>
    </location>
</feature>
<dbReference type="PROSITE" id="PS50850">
    <property type="entry name" value="MFS"/>
    <property type="match status" value="1"/>
</dbReference>
<dbReference type="AlphaFoldDB" id="A0A9W9MNH5"/>
<evidence type="ECO:0000313" key="12">
    <source>
        <dbReference type="Proteomes" id="UP001150904"/>
    </source>
</evidence>
<evidence type="ECO:0000256" key="9">
    <source>
        <dbReference type="SAM" id="Phobius"/>
    </source>
</evidence>
<dbReference type="RefSeq" id="XP_058309105.1">
    <property type="nucleotide sequence ID" value="XM_058452567.1"/>
</dbReference>
<feature type="transmembrane region" description="Helical" evidence="9">
    <location>
        <begin position="454"/>
        <end position="471"/>
    </location>
</feature>
<dbReference type="CDD" id="cd17356">
    <property type="entry name" value="MFS_HXT"/>
    <property type="match status" value="1"/>
</dbReference>
<evidence type="ECO:0000313" key="11">
    <source>
        <dbReference type="EMBL" id="KAJ5204626.1"/>
    </source>
</evidence>
<comment type="subcellular location">
    <subcellularLocation>
        <location evidence="1">Membrane</location>
        <topology evidence="1">Multi-pass membrane protein</topology>
    </subcellularLocation>
</comment>
<dbReference type="Proteomes" id="UP001150904">
    <property type="component" value="Unassembled WGS sequence"/>
</dbReference>
<feature type="region of interest" description="Disordered" evidence="8">
    <location>
        <begin position="1"/>
        <end position="33"/>
    </location>
</feature>
<evidence type="ECO:0000256" key="2">
    <source>
        <dbReference type="ARBA" id="ARBA00010992"/>
    </source>
</evidence>
<keyword evidence="3 7" id="KW-0813">Transport</keyword>
<reference evidence="11" key="2">
    <citation type="journal article" date="2023" name="IMA Fungus">
        <title>Comparative genomic study of the Penicillium genus elucidates a diverse pangenome and 15 lateral gene transfer events.</title>
        <authorList>
            <person name="Petersen C."/>
            <person name="Sorensen T."/>
            <person name="Nielsen M.R."/>
            <person name="Sondergaard T.E."/>
            <person name="Sorensen J.L."/>
            <person name="Fitzpatrick D.A."/>
            <person name="Frisvad J.C."/>
            <person name="Nielsen K.L."/>
        </authorList>
    </citation>
    <scope>NUCLEOTIDE SEQUENCE</scope>
    <source>
        <strain evidence="11">IBT 15544</strain>
    </source>
</reference>
<evidence type="ECO:0000256" key="1">
    <source>
        <dbReference type="ARBA" id="ARBA00004141"/>
    </source>
</evidence>
<dbReference type="PANTHER" id="PTHR48022:SF39">
    <property type="entry name" value="MONOSACCHARIDE TRANSPORTER, PUTATIVE-RELATED"/>
    <property type="match status" value="1"/>
</dbReference>
<dbReference type="OrthoDB" id="2241241at2759"/>